<dbReference type="SMART" id="SM00906">
    <property type="entry name" value="Fungal_trans"/>
    <property type="match status" value="1"/>
</dbReference>
<evidence type="ECO:0000256" key="5">
    <source>
        <dbReference type="ARBA" id="ARBA00023163"/>
    </source>
</evidence>
<evidence type="ECO:0000256" key="6">
    <source>
        <dbReference type="ARBA" id="ARBA00023242"/>
    </source>
</evidence>
<reference evidence="8 9" key="1">
    <citation type="submission" date="2020-01" db="EMBL/GenBank/DDBJ databases">
        <title>Aspergillus terreus IFO 6365 whole genome shotgun sequence.</title>
        <authorList>
            <person name="Kanamasa S."/>
            <person name="Takahashi H."/>
        </authorList>
    </citation>
    <scope>NUCLEOTIDE SEQUENCE [LARGE SCALE GENOMIC DNA]</scope>
    <source>
        <strain evidence="8 9">IFO 6365</strain>
    </source>
</reference>
<keyword evidence="4" id="KW-0238">DNA-binding</keyword>
<dbReference type="GO" id="GO:0009893">
    <property type="term" value="P:positive regulation of metabolic process"/>
    <property type="evidence" value="ECO:0007669"/>
    <property type="project" value="UniProtKB-ARBA"/>
</dbReference>
<dbReference type="EMBL" id="BLJY01000013">
    <property type="protein sequence ID" value="GFF20899.1"/>
    <property type="molecule type" value="Genomic_DNA"/>
</dbReference>
<dbReference type="Pfam" id="PF04082">
    <property type="entry name" value="Fungal_trans"/>
    <property type="match status" value="1"/>
</dbReference>
<organism evidence="8 9">
    <name type="scientific">Aspergillus terreus</name>
    <dbReference type="NCBI Taxonomy" id="33178"/>
    <lineage>
        <taxon>Eukaryota</taxon>
        <taxon>Fungi</taxon>
        <taxon>Dikarya</taxon>
        <taxon>Ascomycota</taxon>
        <taxon>Pezizomycotina</taxon>
        <taxon>Eurotiomycetes</taxon>
        <taxon>Eurotiomycetidae</taxon>
        <taxon>Eurotiales</taxon>
        <taxon>Aspergillaceae</taxon>
        <taxon>Aspergillus</taxon>
        <taxon>Aspergillus subgen. Circumdati</taxon>
    </lineage>
</organism>
<sequence>MSQQGAPQPPKPQRVLACVLCQQRKVKCDRRFPCANCTRLKATCVPATVATRRRRRRFPEKDLLERLRRYEDLLRQNNVPIDPLPSGPYESETIINKDDKNSLENDLAAADGPSPASSATHQTVYEPKNVWHVINRGGRDMSNDSDSSDDDVWEVTVKHAWDQLFIHDESFLLGSRKCSVDLTTLHPEPVQIIRLWQIYLDRVNPLLKVTHTPGLQGRIIDAASNVAHIDATTEALMFSIYCISIQSLTTSDCQDIFSTPKEDLLRAYQFGCEQALLNSGVSRTTNRECLTALFLYLLSFGNSADPRSLSSMFGVAIRIAQRMGIDSETANAKCSILEAEMRRRLWWSLVLFDSRITELGGIKSSTLAPTWDCKLPLNANDSDLWAEMKRPPEIQSKVAECLFTVIRCELGEYVRHAGFYLDFTMPALKALAKECQHGMEGLDALERMLNERYLQFCDMGNPLHFMTFCVTRKTLARYRLMEHYSRRAQSSAEQTDAAADRALSYAICMLNADTDIMASPLTKGFLWFTRFYFPMLAYMHIMQDLKRRPVGEKAELAWDTMADSFDARFELLPSGNPLFDILVKVVTPAWEARQRACQETSQSLPIPRIVSRIQSEMALPNRFADEGAMSHTATSTAKNERTVSASMSTSSFPTGEINGTAATPGLSGSLDIPELPTLDFGGSEFNPTVMDIHWGNNYPW</sequence>
<protein>
    <submittedName>
        <fullName evidence="8">Uncharacterized protein</fullName>
    </submittedName>
</protein>
<gene>
    <name evidence="8" type="ORF">ATEIFO6365_0013023300</name>
</gene>
<keyword evidence="5" id="KW-0804">Transcription</keyword>
<evidence type="ECO:0000313" key="9">
    <source>
        <dbReference type="Proteomes" id="UP000452235"/>
    </source>
</evidence>
<dbReference type="InterPro" id="IPR036864">
    <property type="entry name" value="Zn2-C6_fun-type_DNA-bd_sf"/>
</dbReference>
<feature type="region of interest" description="Disordered" evidence="7">
    <location>
        <begin position="628"/>
        <end position="665"/>
    </location>
</feature>
<dbReference type="OrthoDB" id="2269373at2759"/>
<dbReference type="GO" id="GO:0006351">
    <property type="term" value="P:DNA-templated transcription"/>
    <property type="evidence" value="ECO:0007669"/>
    <property type="project" value="InterPro"/>
</dbReference>
<dbReference type="PANTHER" id="PTHR31001:SF45">
    <property type="entry name" value="ZN(II)2CYS6 TRANSCRIPTION FACTOR (EUROFUNG)"/>
    <property type="match status" value="1"/>
</dbReference>
<dbReference type="GO" id="GO:0000981">
    <property type="term" value="F:DNA-binding transcription factor activity, RNA polymerase II-specific"/>
    <property type="evidence" value="ECO:0007669"/>
    <property type="project" value="InterPro"/>
</dbReference>
<dbReference type="AlphaFoldDB" id="A0A5M3ZCE7"/>
<evidence type="ECO:0000313" key="8">
    <source>
        <dbReference type="EMBL" id="GFF20899.1"/>
    </source>
</evidence>
<comment type="caution">
    <text evidence="8">The sequence shown here is derived from an EMBL/GenBank/DDBJ whole genome shotgun (WGS) entry which is preliminary data.</text>
</comment>
<evidence type="ECO:0000256" key="4">
    <source>
        <dbReference type="ARBA" id="ARBA00023125"/>
    </source>
</evidence>
<dbReference type="VEuPathDB" id="FungiDB:ATEG_09736"/>
<feature type="compositionally biased region" description="Polar residues" evidence="7">
    <location>
        <begin position="631"/>
        <end position="653"/>
    </location>
</feature>
<dbReference type="PANTHER" id="PTHR31001">
    <property type="entry name" value="UNCHARACTERIZED TRANSCRIPTIONAL REGULATORY PROTEIN"/>
    <property type="match status" value="1"/>
</dbReference>
<dbReference type="CDD" id="cd12148">
    <property type="entry name" value="fungal_TF_MHR"/>
    <property type="match status" value="1"/>
</dbReference>
<dbReference type="InterPro" id="IPR007219">
    <property type="entry name" value="XnlR_reg_dom"/>
</dbReference>
<keyword evidence="2" id="KW-0479">Metal-binding</keyword>
<keyword evidence="9" id="KW-1185">Reference proteome</keyword>
<evidence type="ECO:0000256" key="1">
    <source>
        <dbReference type="ARBA" id="ARBA00004123"/>
    </source>
</evidence>
<dbReference type="Proteomes" id="UP000452235">
    <property type="component" value="Unassembled WGS sequence"/>
</dbReference>
<comment type="subcellular location">
    <subcellularLocation>
        <location evidence="1">Nucleus</location>
    </subcellularLocation>
</comment>
<dbReference type="Gene3D" id="4.10.240.10">
    <property type="entry name" value="Zn(2)-C6 fungal-type DNA-binding domain"/>
    <property type="match status" value="1"/>
</dbReference>
<dbReference type="Pfam" id="PF00172">
    <property type="entry name" value="Zn_clus"/>
    <property type="match status" value="1"/>
</dbReference>
<dbReference type="PROSITE" id="PS50048">
    <property type="entry name" value="ZN2_CY6_FUNGAL_2"/>
    <property type="match status" value="1"/>
</dbReference>
<proteinExistence type="predicted"/>
<keyword evidence="3" id="KW-0805">Transcription regulation</keyword>
<dbReference type="VEuPathDB" id="FungiDB:ATEG_07847"/>
<evidence type="ECO:0000256" key="7">
    <source>
        <dbReference type="SAM" id="MobiDB-lite"/>
    </source>
</evidence>
<accession>A0A5M3ZCE7</accession>
<dbReference type="CDD" id="cd00067">
    <property type="entry name" value="GAL4"/>
    <property type="match status" value="1"/>
</dbReference>
<keyword evidence="6" id="KW-0539">Nucleus</keyword>
<evidence type="ECO:0000256" key="3">
    <source>
        <dbReference type="ARBA" id="ARBA00023015"/>
    </source>
</evidence>
<name>A0A5M3ZCE7_ASPTE</name>
<dbReference type="GO" id="GO:0003677">
    <property type="term" value="F:DNA binding"/>
    <property type="evidence" value="ECO:0007669"/>
    <property type="project" value="UniProtKB-KW"/>
</dbReference>
<dbReference type="SMART" id="SM00066">
    <property type="entry name" value="GAL4"/>
    <property type="match status" value="1"/>
</dbReference>
<dbReference type="GO" id="GO:0005634">
    <property type="term" value="C:nucleus"/>
    <property type="evidence" value="ECO:0007669"/>
    <property type="project" value="UniProtKB-SubCell"/>
</dbReference>
<dbReference type="InterPro" id="IPR050613">
    <property type="entry name" value="Sec_Metabolite_Reg"/>
</dbReference>
<dbReference type="InterPro" id="IPR001138">
    <property type="entry name" value="Zn2Cys6_DnaBD"/>
</dbReference>
<dbReference type="GO" id="GO:0008270">
    <property type="term" value="F:zinc ion binding"/>
    <property type="evidence" value="ECO:0007669"/>
    <property type="project" value="InterPro"/>
</dbReference>
<evidence type="ECO:0000256" key="2">
    <source>
        <dbReference type="ARBA" id="ARBA00022723"/>
    </source>
</evidence>
<dbReference type="SUPFAM" id="SSF57701">
    <property type="entry name" value="Zn2/Cys6 DNA-binding domain"/>
    <property type="match status" value="1"/>
</dbReference>